<dbReference type="GeneID" id="54481569"/>
<feature type="compositionally biased region" description="Basic and acidic residues" evidence="1">
    <location>
        <begin position="85"/>
        <end position="106"/>
    </location>
</feature>
<evidence type="ECO:0000313" key="2">
    <source>
        <dbReference type="EMBL" id="KAF2760587.1"/>
    </source>
</evidence>
<evidence type="ECO:0000256" key="1">
    <source>
        <dbReference type="SAM" id="MobiDB-lite"/>
    </source>
</evidence>
<protein>
    <submittedName>
        <fullName evidence="2">Uncharacterized protein</fullName>
    </submittedName>
</protein>
<dbReference type="AlphaFoldDB" id="A0A6A6WG40"/>
<dbReference type="EMBL" id="ML996568">
    <property type="protein sequence ID" value="KAF2760587.1"/>
    <property type="molecule type" value="Genomic_DNA"/>
</dbReference>
<keyword evidence="3" id="KW-1185">Reference proteome</keyword>
<sequence>MTPRRPIIMRTCRFWSPACPAAPPVSVGATAVVLGLEVPDVVVVGLLTDPPGDVTGALLEGLDTGSSEREIGKIDRISDLVEASDKKLSNSDRREESSGGRVEKKTGPGPTGNPEGVGMDCWIVVSDLRVHPFQVWTEWYILINTSEAVRTYCSGQYYESKSGKNPQTEDSSGIHLVRLVHCGDMYDLLVRI</sequence>
<evidence type="ECO:0000313" key="3">
    <source>
        <dbReference type="Proteomes" id="UP000799437"/>
    </source>
</evidence>
<dbReference type="RefSeq" id="XP_033603038.1">
    <property type="nucleotide sequence ID" value="XM_033740515.1"/>
</dbReference>
<dbReference type="Proteomes" id="UP000799437">
    <property type="component" value="Unassembled WGS sequence"/>
</dbReference>
<proteinExistence type="predicted"/>
<accession>A0A6A6WG40</accession>
<feature type="region of interest" description="Disordered" evidence="1">
    <location>
        <begin position="85"/>
        <end position="116"/>
    </location>
</feature>
<name>A0A6A6WG40_9PEZI</name>
<organism evidence="2 3">
    <name type="scientific">Pseudovirgaria hyperparasitica</name>
    <dbReference type="NCBI Taxonomy" id="470096"/>
    <lineage>
        <taxon>Eukaryota</taxon>
        <taxon>Fungi</taxon>
        <taxon>Dikarya</taxon>
        <taxon>Ascomycota</taxon>
        <taxon>Pezizomycotina</taxon>
        <taxon>Dothideomycetes</taxon>
        <taxon>Dothideomycetes incertae sedis</taxon>
        <taxon>Acrospermales</taxon>
        <taxon>Acrospermaceae</taxon>
        <taxon>Pseudovirgaria</taxon>
    </lineage>
</organism>
<gene>
    <name evidence="2" type="ORF">EJ05DRAFT_290083</name>
</gene>
<reference evidence="2" key="1">
    <citation type="journal article" date="2020" name="Stud. Mycol.">
        <title>101 Dothideomycetes genomes: a test case for predicting lifestyles and emergence of pathogens.</title>
        <authorList>
            <person name="Haridas S."/>
            <person name="Albert R."/>
            <person name="Binder M."/>
            <person name="Bloem J."/>
            <person name="Labutti K."/>
            <person name="Salamov A."/>
            <person name="Andreopoulos B."/>
            <person name="Baker S."/>
            <person name="Barry K."/>
            <person name="Bills G."/>
            <person name="Bluhm B."/>
            <person name="Cannon C."/>
            <person name="Castanera R."/>
            <person name="Culley D."/>
            <person name="Daum C."/>
            <person name="Ezra D."/>
            <person name="Gonzalez J."/>
            <person name="Henrissat B."/>
            <person name="Kuo A."/>
            <person name="Liang C."/>
            <person name="Lipzen A."/>
            <person name="Lutzoni F."/>
            <person name="Magnuson J."/>
            <person name="Mondo S."/>
            <person name="Nolan M."/>
            <person name="Ohm R."/>
            <person name="Pangilinan J."/>
            <person name="Park H.-J."/>
            <person name="Ramirez L."/>
            <person name="Alfaro M."/>
            <person name="Sun H."/>
            <person name="Tritt A."/>
            <person name="Yoshinaga Y."/>
            <person name="Zwiers L.-H."/>
            <person name="Turgeon B."/>
            <person name="Goodwin S."/>
            <person name="Spatafora J."/>
            <person name="Crous P."/>
            <person name="Grigoriev I."/>
        </authorList>
    </citation>
    <scope>NUCLEOTIDE SEQUENCE</scope>
    <source>
        <strain evidence="2">CBS 121739</strain>
    </source>
</reference>